<sequence length="413" mass="45793">MKKFNILIIFLLIITNCFSQFFDVNFKLCPGNQTACNAFISPFTCGNGSIQTMYGAPKLMNYTWDNSGTPTVNQVVKLTGTKSEVNGVKVDVDEGFEFEYIFKPNRNYLISVTVSGLKDNNGTNVIAGGEVILGSQYSTQNTNGCSPDQFDFQKNNGTVVLSFTPTSYSPTTYQANYITTNVNLSKVKVRCRNTLDPNPPIPNNPAVNNSYLLIYSVSIQEGTTQSTDNLCNDRNVTIGFDIDWDFANPPSGPYWAATMGSYYSTTVVSNIHISNGMYRIVSNNNIFLKPGFHGSVGTNGIIRASIGRCKDGEPLRVATNQNVNNRPIDSTFYNKVVLFPNPARTELNVLLKENIMINQIFVTDNLGRKIRTKTLKTTPNKITVDVSSLNNGVYFLSFMSKSSLQTYKFIVNK</sequence>
<name>A0ABX3P751_9BACT</name>
<dbReference type="RefSeq" id="WP_014222451.1">
    <property type="nucleotide sequence ID" value="NZ_LWBO01000001.1"/>
</dbReference>
<dbReference type="InterPro" id="IPR026444">
    <property type="entry name" value="Secre_tail"/>
</dbReference>
<gene>
    <name evidence="2" type="ORF">A4D02_00860</name>
</gene>
<organism evidence="2 3">
    <name type="scientific">Niastella koreensis</name>
    <dbReference type="NCBI Taxonomy" id="354356"/>
    <lineage>
        <taxon>Bacteria</taxon>
        <taxon>Pseudomonadati</taxon>
        <taxon>Bacteroidota</taxon>
        <taxon>Chitinophagia</taxon>
        <taxon>Chitinophagales</taxon>
        <taxon>Chitinophagaceae</taxon>
        <taxon>Niastella</taxon>
    </lineage>
</organism>
<dbReference type="NCBIfam" id="TIGR04183">
    <property type="entry name" value="Por_Secre_tail"/>
    <property type="match status" value="1"/>
</dbReference>
<dbReference type="Pfam" id="PF18962">
    <property type="entry name" value="Por_Secre_tail"/>
    <property type="match status" value="1"/>
</dbReference>
<evidence type="ECO:0000259" key="1">
    <source>
        <dbReference type="Pfam" id="PF18962"/>
    </source>
</evidence>
<proteinExistence type="predicted"/>
<dbReference type="EMBL" id="LWBO01000001">
    <property type="protein sequence ID" value="OQP54905.1"/>
    <property type="molecule type" value="Genomic_DNA"/>
</dbReference>
<reference evidence="2 3" key="1">
    <citation type="submission" date="2016-04" db="EMBL/GenBank/DDBJ databases">
        <authorList>
            <person name="Chen L."/>
            <person name="Zhuang W."/>
            <person name="Wang G."/>
        </authorList>
    </citation>
    <scope>NUCLEOTIDE SEQUENCE [LARGE SCALE GENOMIC DNA]</scope>
    <source>
        <strain evidence="3">GR20</strain>
    </source>
</reference>
<evidence type="ECO:0000313" key="3">
    <source>
        <dbReference type="Proteomes" id="UP000192277"/>
    </source>
</evidence>
<dbReference type="Proteomes" id="UP000192277">
    <property type="component" value="Unassembled WGS sequence"/>
</dbReference>
<feature type="domain" description="Secretion system C-terminal sorting" evidence="1">
    <location>
        <begin position="338"/>
        <end position="411"/>
    </location>
</feature>
<keyword evidence="3" id="KW-1185">Reference proteome</keyword>
<accession>A0ABX3P751</accession>
<protein>
    <recommendedName>
        <fullName evidence="1">Secretion system C-terminal sorting domain-containing protein</fullName>
    </recommendedName>
</protein>
<evidence type="ECO:0000313" key="2">
    <source>
        <dbReference type="EMBL" id="OQP54905.1"/>
    </source>
</evidence>
<comment type="caution">
    <text evidence="2">The sequence shown here is derived from an EMBL/GenBank/DDBJ whole genome shotgun (WGS) entry which is preliminary data.</text>
</comment>